<feature type="transmembrane region" description="Helical" evidence="1">
    <location>
        <begin position="112"/>
        <end position="131"/>
    </location>
</feature>
<dbReference type="EMBL" id="LQXD01000004">
    <property type="protein sequence ID" value="OIJ23125.1"/>
    <property type="molecule type" value="Genomic_DNA"/>
</dbReference>
<dbReference type="AlphaFoldDB" id="A0A1S2MH94"/>
<comment type="caution">
    <text evidence="3">The sequence shown here is derived from an EMBL/GenBank/DDBJ whole genome shotgun (WGS) entry which is preliminary data.</text>
</comment>
<evidence type="ECO:0000313" key="3">
    <source>
        <dbReference type="EMBL" id="OIJ23125.1"/>
    </source>
</evidence>
<reference evidence="3" key="1">
    <citation type="submission" date="2016-10" db="EMBL/GenBank/DDBJ databases">
        <title>Draft genome sequences of four alkaliphilic bacteria belonging to the Anaerobacillus genus.</title>
        <authorList>
            <person name="Bassil N.M."/>
            <person name="Lloyd J.R."/>
        </authorList>
    </citation>
    <scope>NUCLEOTIDE SEQUENCE [LARGE SCALE GENOMIC DNA]</scope>
    <source>
        <strain evidence="3">NB2006</strain>
    </source>
</reference>
<evidence type="ECO:0000259" key="2">
    <source>
        <dbReference type="SMART" id="SM00228"/>
    </source>
</evidence>
<dbReference type="InterPro" id="IPR001478">
    <property type="entry name" value="PDZ"/>
</dbReference>
<evidence type="ECO:0000256" key="1">
    <source>
        <dbReference type="SAM" id="Phobius"/>
    </source>
</evidence>
<sequence>MDGYVIGMELLKGIGLFFLHPLFYILLLFSFLIGYKRVQRERRNFNTRVYDVVDNLIVPLFPGLLAGLIVSIFVIGLGIVIPIGVFVLYAFVYVAILLAGQARWLSPAYTGGLTLLIALVLPEWVTGVTIIDRWIIEINHVQLGGLALFISLMLIIEGMLILKNGNKQTSPKLLHSKRGKIVGAHEAERMWILPIFFLLPAGPIFSTDFWPILNLDVSQFWVMAVPFAIGFQQVIRSTLPVHAIINNGKRVLLVGIVVLGFSILSLYLPIFIPIVAIVAILGRETVAFLLKLREEKDTNIYTQRENGLVILGVIPHSPASKMAVKVGEVVTKVNGVRVSSSQQFYEALQLKSAFCKLEIIDGNGEIRFAQTALYDGEHHQVGLLFVREETHFEEQVI</sequence>
<accession>A0A1S2MH94</accession>
<dbReference type="Gene3D" id="2.30.42.10">
    <property type="match status" value="1"/>
</dbReference>
<gene>
    <name evidence="3" type="ORF">AWH56_02145</name>
</gene>
<keyword evidence="1" id="KW-0472">Membrane</keyword>
<dbReference type="OrthoDB" id="198399at2"/>
<dbReference type="SMART" id="SM00228">
    <property type="entry name" value="PDZ"/>
    <property type="match status" value="1"/>
</dbReference>
<feature type="transmembrane region" description="Helical" evidence="1">
    <location>
        <begin position="56"/>
        <end position="75"/>
    </location>
</feature>
<feature type="transmembrane region" description="Helical" evidence="1">
    <location>
        <begin position="14"/>
        <end position="35"/>
    </location>
</feature>
<feature type="transmembrane region" description="Helical" evidence="1">
    <location>
        <begin position="219"/>
        <end position="239"/>
    </location>
</feature>
<dbReference type="KEGG" id="aia:AWH56_004840"/>
<dbReference type="SUPFAM" id="SSF50156">
    <property type="entry name" value="PDZ domain-like"/>
    <property type="match status" value="1"/>
</dbReference>
<proteinExistence type="predicted"/>
<feature type="domain" description="PDZ" evidence="2">
    <location>
        <begin position="286"/>
        <end position="363"/>
    </location>
</feature>
<feature type="transmembrane region" description="Helical" evidence="1">
    <location>
        <begin position="143"/>
        <end position="162"/>
    </location>
</feature>
<dbReference type="InterPro" id="IPR036034">
    <property type="entry name" value="PDZ_sf"/>
</dbReference>
<feature type="transmembrane region" description="Helical" evidence="1">
    <location>
        <begin position="190"/>
        <end position="213"/>
    </location>
</feature>
<name>A0A1S2MH94_9BACI</name>
<organism evidence="3">
    <name type="scientific">Anaerobacillus isosaccharinicus</name>
    <dbReference type="NCBI Taxonomy" id="1532552"/>
    <lineage>
        <taxon>Bacteria</taxon>
        <taxon>Bacillati</taxon>
        <taxon>Bacillota</taxon>
        <taxon>Bacilli</taxon>
        <taxon>Bacillales</taxon>
        <taxon>Bacillaceae</taxon>
        <taxon>Anaerobacillus</taxon>
    </lineage>
</organism>
<feature type="transmembrane region" description="Helical" evidence="1">
    <location>
        <begin position="81"/>
        <end position="100"/>
    </location>
</feature>
<keyword evidence="1" id="KW-1133">Transmembrane helix</keyword>
<protein>
    <recommendedName>
        <fullName evidence="2">PDZ domain-containing protein</fullName>
    </recommendedName>
</protein>
<feature type="transmembrane region" description="Helical" evidence="1">
    <location>
        <begin position="251"/>
        <end position="281"/>
    </location>
</feature>
<keyword evidence="1" id="KW-0812">Transmembrane</keyword>